<dbReference type="SUPFAM" id="SSF53756">
    <property type="entry name" value="UDP-Glycosyltransferase/glycogen phosphorylase"/>
    <property type="match status" value="1"/>
</dbReference>
<organism evidence="3 4">
    <name type="scientific">Candidatus Sulfomarinibacter kjeldsenii</name>
    <dbReference type="NCBI Taxonomy" id="2885994"/>
    <lineage>
        <taxon>Bacteria</taxon>
        <taxon>Pseudomonadati</taxon>
        <taxon>Acidobacteriota</taxon>
        <taxon>Thermoanaerobaculia</taxon>
        <taxon>Thermoanaerobaculales</taxon>
        <taxon>Candidatus Sulfomarinibacteraceae</taxon>
        <taxon>Candidatus Sulfomarinibacter</taxon>
    </lineage>
</organism>
<dbReference type="EMBL" id="JACXWA010000076">
    <property type="protein sequence ID" value="MBD3870653.1"/>
    <property type="molecule type" value="Genomic_DNA"/>
</dbReference>
<comment type="caution">
    <text evidence="3">The sequence shown here is derived from an EMBL/GenBank/DDBJ whole genome shotgun (WGS) entry which is preliminary data.</text>
</comment>
<feature type="domain" description="Glycosyl transferase family 1" evidence="1">
    <location>
        <begin position="155"/>
        <end position="317"/>
    </location>
</feature>
<protein>
    <submittedName>
        <fullName evidence="3">Glycosyltransferase family 4 protein</fullName>
    </submittedName>
</protein>
<dbReference type="Pfam" id="PF00534">
    <property type="entry name" value="Glycos_transf_1"/>
    <property type="match status" value="1"/>
</dbReference>
<accession>A0A8J6XZR9</accession>
<evidence type="ECO:0000313" key="4">
    <source>
        <dbReference type="Proteomes" id="UP000598633"/>
    </source>
</evidence>
<dbReference type="Proteomes" id="UP000598633">
    <property type="component" value="Unassembled WGS sequence"/>
</dbReference>
<dbReference type="AlphaFoldDB" id="A0A8J6XZR9"/>
<name>A0A8J6XZR9_9BACT</name>
<dbReference type="Pfam" id="PF13439">
    <property type="entry name" value="Glyco_transf_4"/>
    <property type="match status" value="1"/>
</dbReference>
<dbReference type="PANTHER" id="PTHR12526">
    <property type="entry name" value="GLYCOSYLTRANSFERASE"/>
    <property type="match status" value="1"/>
</dbReference>
<dbReference type="GO" id="GO:0016757">
    <property type="term" value="F:glycosyltransferase activity"/>
    <property type="evidence" value="ECO:0007669"/>
    <property type="project" value="InterPro"/>
</dbReference>
<dbReference type="Gene3D" id="3.40.50.2000">
    <property type="entry name" value="Glycogen Phosphorylase B"/>
    <property type="match status" value="2"/>
</dbReference>
<evidence type="ECO:0000259" key="2">
    <source>
        <dbReference type="Pfam" id="PF13439"/>
    </source>
</evidence>
<gene>
    <name evidence="3" type="ORF">IFJ97_04765</name>
</gene>
<evidence type="ECO:0000259" key="1">
    <source>
        <dbReference type="Pfam" id="PF00534"/>
    </source>
</evidence>
<dbReference type="InterPro" id="IPR001296">
    <property type="entry name" value="Glyco_trans_1"/>
</dbReference>
<dbReference type="InterPro" id="IPR028098">
    <property type="entry name" value="Glyco_trans_4-like_N"/>
</dbReference>
<feature type="non-terminal residue" evidence="3">
    <location>
        <position position="1"/>
    </location>
</feature>
<feature type="domain" description="Glycosyltransferase subfamily 4-like N-terminal" evidence="2">
    <location>
        <begin position="13"/>
        <end position="145"/>
    </location>
</feature>
<proteinExistence type="predicted"/>
<evidence type="ECO:0000313" key="3">
    <source>
        <dbReference type="EMBL" id="MBD3870653.1"/>
    </source>
</evidence>
<reference evidence="3 4" key="1">
    <citation type="submission" date="2020-08" db="EMBL/GenBank/DDBJ databases">
        <title>Acidobacteriota in marine sediments use diverse sulfur dissimilation pathways.</title>
        <authorList>
            <person name="Wasmund K."/>
        </authorList>
    </citation>
    <scope>NUCLEOTIDE SEQUENCE [LARGE SCALE GENOMIC DNA]</scope>
    <source>
        <strain evidence="3">MAG AM3-A</strain>
    </source>
</reference>
<sequence>LAWGPGDLLDDEAAAISELERIPVPTLVRPVSPISDLRALSSLRAAMRSFRPDVVHTHSSKAGILGRFAARLVGVPAVHTVHGFGFTPLQAAPMRFLYRTAERTMARFTDHFVTVSETDRLRGIELGIFPPEKVTVIRAGVDLGRFRAAKDGDAVRERLGVPVGPPMVTQVGNFKPQKAPLDFVRVAAAVQKQHPDCWFVMVGDGPLRETAEGLAHELGVEDRMVFPGWWSDVPGLLAATTVSVLTSRHEGLPCSVVESLAAGVPVVATAVDGTVEVVRSEDNGLLAPSGDIAGLARSIGRLLADPGLRDQMAVAARDGLEDFDRDLMVRQQEDLYRWMCSHSRS</sequence>
<dbReference type="CDD" id="cd03808">
    <property type="entry name" value="GT4_CapM-like"/>
    <property type="match status" value="1"/>
</dbReference>